<feature type="transmembrane region" description="Helical" evidence="8">
    <location>
        <begin position="76"/>
        <end position="95"/>
    </location>
</feature>
<evidence type="ECO:0008006" key="11">
    <source>
        <dbReference type="Google" id="ProtNLM"/>
    </source>
</evidence>
<feature type="transmembrane region" description="Helical" evidence="8">
    <location>
        <begin position="29"/>
        <end position="55"/>
    </location>
</feature>
<evidence type="ECO:0000256" key="5">
    <source>
        <dbReference type="ARBA" id="ARBA00022801"/>
    </source>
</evidence>
<keyword evidence="6 8" id="KW-1133">Transmembrane helix</keyword>
<dbReference type="GO" id="GO:0008233">
    <property type="term" value="F:peptidase activity"/>
    <property type="evidence" value="ECO:0007669"/>
    <property type="project" value="UniProtKB-KW"/>
</dbReference>
<evidence type="ECO:0000313" key="9">
    <source>
        <dbReference type="EMBL" id="NBI28655.1"/>
    </source>
</evidence>
<gene>
    <name evidence="9" type="ORF">ERL59_06770</name>
</gene>
<evidence type="ECO:0000256" key="3">
    <source>
        <dbReference type="ARBA" id="ARBA00022670"/>
    </source>
</evidence>
<dbReference type="RefSeq" id="WP_160645447.1">
    <property type="nucleotide sequence ID" value="NZ_SIJB01000016.1"/>
</dbReference>
<evidence type="ECO:0000256" key="6">
    <source>
        <dbReference type="ARBA" id="ARBA00022989"/>
    </source>
</evidence>
<dbReference type="GO" id="GO:0016020">
    <property type="term" value="C:membrane"/>
    <property type="evidence" value="ECO:0007669"/>
    <property type="project" value="InterPro"/>
</dbReference>
<organism evidence="9 10">
    <name type="scientific">Chengkuizengella marina</name>
    <dbReference type="NCBI Taxonomy" id="2507566"/>
    <lineage>
        <taxon>Bacteria</taxon>
        <taxon>Bacillati</taxon>
        <taxon>Bacillota</taxon>
        <taxon>Bacilli</taxon>
        <taxon>Bacillales</taxon>
        <taxon>Paenibacillaceae</taxon>
        <taxon>Chengkuizengella</taxon>
    </lineage>
</organism>
<dbReference type="OrthoDB" id="2666767at2"/>
<dbReference type="GO" id="GO:0006508">
    <property type="term" value="P:proteolysis"/>
    <property type="evidence" value="ECO:0007669"/>
    <property type="project" value="UniProtKB-KW"/>
</dbReference>
<keyword evidence="4 8" id="KW-0812">Transmembrane</keyword>
<keyword evidence="1" id="KW-1003">Cell membrane</keyword>
<sequence>MIESISLKIAQNIKNKAPYNTVSIEVMKFALIGLTNAIITIIVSLLISIPLGNFLEVSISMITFAIIRGVSGGYHFNSALVCTVFSAIIFNAVPFFTLSEYQIGVLTILSVFFMLIFAPLDMEKHSRVPKKYYMHLKIASIGIIVCSYFIQSDVITISIAIQSFSLLLGVRKILKGGEQL</sequence>
<evidence type="ECO:0000256" key="1">
    <source>
        <dbReference type="ARBA" id="ARBA00022475"/>
    </source>
</evidence>
<keyword evidence="7 8" id="KW-0472">Membrane</keyword>
<comment type="caution">
    <text evidence="9">The sequence shown here is derived from an EMBL/GenBank/DDBJ whole genome shotgun (WGS) entry which is preliminary data.</text>
</comment>
<feature type="transmembrane region" description="Helical" evidence="8">
    <location>
        <begin position="101"/>
        <end position="120"/>
    </location>
</feature>
<keyword evidence="5" id="KW-0378">Hydrolase</keyword>
<protein>
    <recommendedName>
        <fullName evidence="11">Accessory gene regulator B</fullName>
    </recommendedName>
</protein>
<dbReference type="AlphaFoldDB" id="A0A6N9Q120"/>
<evidence type="ECO:0000256" key="8">
    <source>
        <dbReference type="SAM" id="Phobius"/>
    </source>
</evidence>
<proteinExistence type="predicted"/>
<dbReference type="Proteomes" id="UP000448943">
    <property type="component" value="Unassembled WGS sequence"/>
</dbReference>
<evidence type="ECO:0000313" key="10">
    <source>
        <dbReference type="Proteomes" id="UP000448943"/>
    </source>
</evidence>
<dbReference type="SMART" id="SM00793">
    <property type="entry name" value="AgrB"/>
    <property type="match status" value="1"/>
</dbReference>
<evidence type="ECO:0000256" key="4">
    <source>
        <dbReference type="ARBA" id="ARBA00022692"/>
    </source>
</evidence>
<dbReference type="EMBL" id="SIJB01000016">
    <property type="protein sequence ID" value="NBI28655.1"/>
    <property type="molecule type" value="Genomic_DNA"/>
</dbReference>
<evidence type="ECO:0000256" key="2">
    <source>
        <dbReference type="ARBA" id="ARBA00022654"/>
    </source>
</evidence>
<dbReference type="Pfam" id="PF04647">
    <property type="entry name" value="AgrB"/>
    <property type="match status" value="1"/>
</dbReference>
<reference evidence="9 10" key="1">
    <citation type="submission" date="2019-01" db="EMBL/GenBank/DDBJ databases">
        <title>Chengkuizengella sp. nov., isolated from deep-sea sediment of East Pacific Ocean.</title>
        <authorList>
            <person name="Yang J."/>
            <person name="Lai Q."/>
            <person name="Shao Z."/>
        </authorList>
    </citation>
    <scope>NUCLEOTIDE SEQUENCE [LARGE SCALE GENOMIC DNA]</scope>
    <source>
        <strain evidence="9 10">YPA3-1-1</strain>
    </source>
</reference>
<keyword evidence="3" id="KW-0645">Protease</keyword>
<keyword evidence="10" id="KW-1185">Reference proteome</keyword>
<accession>A0A6N9Q120</accession>
<name>A0A6N9Q120_9BACL</name>
<dbReference type="InterPro" id="IPR006741">
    <property type="entry name" value="AgrB"/>
</dbReference>
<dbReference type="GO" id="GO:0009372">
    <property type="term" value="P:quorum sensing"/>
    <property type="evidence" value="ECO:0007669"/>
    <property type="project" value="UniProtKB-KW"/>
</dbReference>
<evidence type="ECO:0000256" key="7">
    <source>
        <dbReference type="ARBA" id="ARBA00023136"/>
    </source>
</evidence>
<keyword evidence="2" id="KW-0673">Quorum sensing</keyword>